<dbReference type="EMBL" id="AAGW02014271">
    <property type="status" value="NOT_ANNOTATED_CDS"/>
    <property type="molecule type" value="Genomic_DNA"/>
</dbReference>
<sequence>MPPPRAVAAVGQEEQELLERAFFSWAEFSCFFDAWCQQRLVVFSVKSSTHVARSPWASTPPLYLLIDMLKYNYMRLVCKAVRAPGQPALCVSARPLGWAGGRGHAGVSIAGASRKTLRQGG</sequence>
<feature type="domain" description="DUF5575" evidence="1">
    <location>
        <begin position="11"/>
        <end position="89"/>
    </location>
</feature>
<dbReference type="Bgee" id="ENSOCUG00000031152">
    <property type="expression patterns" value="Expressed in skeletal muscle tissue and 14 other cell types or tissues"/>
</dbReference>
<proteinExistence type="predicted"/>
<dbReference type="InterPro" id="IPR040854">
    <property type="entry name" value="ZSWIM9"/>
</dbReference>
<evidence type="ECO:0000313" key="3">
    <source>
        <dbReference type="Proteomes" id="UP000001811"/>
    </source>
</evidence>
<dbReference type="InParanoid" id="A0A5F9DRE8"/>
<accession>A0A5F9DRE8</accession>
<evidence type="ECO:0000313" key="2">
    <source>
        <dbReference type="Ensembl" id="ENSOCUP00000048311.1"/>
    </source>
</evidence>
<keyword evidence="3" id="KW-1185">Reference proteome</keyword>
<reference evidence="2" key="3">
    <citation type="submission" date="2025-09" db="UniProtKB">
        <authorList>
            <consortium name="Ensembl"/>
        </authorList>
    </citation>
    <scope>IDENTIFICATION</scope>
    <source>
        <strain evidence="2">Thorbecke</strain>
    </source>
</reference>
<evidence type="ECO:0000259" key="1">
    <source>
        <dbReference type="Pfam" id="PF20783"/>
    </source>
</evidence>
<dbReference type="PANTHER" id="PTHR47086:SF1">
    <property type="entry name" value="ZINC FINGER SWIM-TYPE CONTAINING 9"/>
    <property type="match status" value="1"/>
</dbReference>
<dbReference type="GeneTree" id="ENSGT00390000011694"/>
<dbReference type="Pfam" id="PF20783">
    <property type="entry name" value="DUF5575_N"/>
    <property type="match status" value="1"/>
</dbReference>
<dbReference type="Ensembl" id="ENSOCUT00000050403.1">
    <property type="protein sequence ID" value="ENSOCUP00000048311.1"/>
    <property type="gene ID" value="ENSOCUG00000031152.1"/>
</dbReference>
<name>A0A5F9DRE8_RABIT</name>
<reference evidence="2" key="2">
    <citation type="submission" date="2025-08" db="UniProtKB">
        <authorList>
            <consortium name="Ensembl"/>
        </authorList>
    </citation>
    <scope>IDENTIFICATION</scope>
    <source>
        <strain evidence="2">Thorbecke</strain>
    </source>
</reference>
<protein>
    <recommendedName>
        <fullName evidence="1">DUF5575 domain-containing protein</fullName>
    </recommendedName>
</protein>
<reference evidence="2 3" key="1">
    <citation type="journal article" date="2011" name="Nature">
        <title>A high-resolution map of human evolutionary constraint using 29 mammals.</title>
        <authorList>
            <person name="Lindblad-Toh K."/>
            <person name="Garber M."/>
            <person name="Zuk O."/>
            <person name="Lin M.F."/>
            <person name="Parker B.J."/>
            <person name="Washietl S."/>
            <person name="Kheradpour P."/>
            <person name="Ernst J."/>
            <person name="Jordan G."/>
            <person name="Mauceli E."/>
            <person name="Ward L.D."/>
            <person name="Lowe C.B."/>
            <person name="Holloway A.K."/>
            <person name="Clamp M."/>
            <person name="Gnerre S."/>
            <person name="Alfoldi J."/>
            <person name="Beal K."/>
            <person name="Chang J."/>
            <person name="Clawson H."/>
            <person name="Cuff J."/>
            <person name="Di Palma F."/>
            <person name="Fitzgerald S."/>
            <person name="Flicek P."/>
            <person name="Guttman M."/>
            <person name="Hubisz M.J."/>
            <person name="Jaffe D.B."/>
            <person name="Jungreis I."/>
            <person name="Kent W.J."/>
            <person name="Kostka D."/>
            <person name="Lara M."/>
            <person name="Martins A.L."/>
            <person name="Massingham T."/>
            <person name="Moltke I."/>
            <person name="Raney B.J."/>
            <person name="Rasmussen M.D."/>
            <person name="Robinson J."/>
            <person name="Stark A."/>
            <person name="Vilella A.J."/>
            <person name="Wen J."/>
            <person name="Xie X."/>
            <person name="Zody M.C."/>
            <person name="Baldwin J."/>
            <person name="Bloom T."/>
            <person name="Chin C.W."/>
            <person name="Heiman D."/>
            <person name="Nicol R."/>
            <person name="Nusbaum C."/>
            <person name="Young S."/>
            <person name="Wilkinson J."/>
            <person name="Worley K.C."/>
            <person name="Kovar C.L."/>
            <person name="Muzny D.M."/>
            <person name="Gibbs R.A."/>
            <person name="Cree A."/>
            <person name="Dihn H.H."/>
            <person name="Fowler G."/>
            <person name="Jhangiani S."/>
            <person name="Joshi V."/>
            <person name="Lee S."/>
            <person name="Lewis L.R."/>
            <person name="Nazareth L.V."/>
            <person name="Okwuonu G."/>
            <person name="Santibanez J."/>
            <person name="Warren W.C."/>
            <person name="Mardis E.R."/>
            <person name="Weinstock G.M."/>
            <person name="Wilson R.K."/>
            <person name="Delehaunty K."/>
            <person name="Dooling D."/>
            <person name="Fronik C."/>
            <person name="Fulton L."/>
            <person name="Fulton B."/>
            <person name="Graves T."/>
            <person name="Minx P."/>
            <person name="Sodergren E."/>
            <person name="Birney E."/>
            <person name="Margulies E.H."/>
            <person name="Herrero J."/>
            <person name="Green E.D."/>
            <person name="Haussler D."/>
            <person name="Siepel A."/>
            <person name="Goldman N."/>
            <person name="Pollard K.S."/>
            <person name="Pedersen J.S."/>
            <person name="Lander E.S."/>
            <person name="Kellis M."/>
        </authorList>
    </citation>
    <scope>NUCLEOTIDE SEQUENCE [LARGE SCALE GENOMIC DNA]</scope>
    <source>
        <strain evidence="2 3">Thorbecke inbred</strain>
    </source>
</reference>
<dbReference type="STRING" id="9986.ENSOCUP00000048311"/>
<dbReference type="Proteomes" id="UP000001811">
    <property type="component" value="Chromosome 14"/>
</dbReference>
<dbReference type="InterPro" id="IPR049217">
    <property type="entry name" value="DUF5575_N"/>
</dbReference>
<dbReference type="AlphaFoldDB" id="A0A5F9DRE8"/>
<organism evidence="2 3">
    <name type="scientific">Oryctolagus cuniculus</name>
    <name type="common">Rabbit</name>
    <dbReference type="NCBI Taxonomy" id="9986"/>
    <lineage>
        <taxon>Eukaryota</taxon>
        <taxon>Metazoa</taxon>
        <taxon>Chordata</taxon>
        <taxon>Craniata</taxon>
        <taxon>Vertebrata</taxon>
        <taxon>Euteleostomi</taxon>
        <taxon>Mammalia</taxon>
        <taxon>Eutheria</taxon>
        <taxon>Euarchontoglires</taxon>
        <taxon>Glires</taxon>
        <taxon>Lagomorpha</taxon>
        <taxon>Leporidae</taxon>
        <taxon>Oryctolagus</taxon>
    </lineage>
</organism>
<dbReference type="PANTHER" id="PTHR47086">
    <property type="entry name" value="BTB DOMAIN-CONTAINING PROTEIN"/>
    <property type="match status" value="1"/>
</dbReference>